<dbReference type="GO" id="GO:0000796">
    <property type="term" value="C:condensin complex"/>
    <property type="evidence" value="ECO:0007669"/>
    <property type="project" value="InterPro"/>
</dbReference>
<proteinExistence type="predicted"/>
<dbReference type="InterPro" id="IPR027165">
    <property type="entry name" value="CND3"/>
</dbReference>
<dbReference type="PANTHER" id="PTHR14418:SF5">
    <property type="entry name" value="CONDENSIN COMPLEX SUBUNIT 3"/>
    <property type="match status" value="1"/>
</dbReference>
<dbReference type="OrthoDB" id="4951845at2759"/>
<organism evidence="1 2">
    <name type="scientific">Gossypium barbadense</name>
    <name type="common">Sea Island cotton</name>
    <name type="synonym">Hibiscus barbadensis</name>
    <dbReference type="NCBI Taxonomy" id="3634"/>
    <lineage>
        <taxon>Eukaryota</taxon>
        <taxon>Viridiplantae</taxon>
        <taxon>Streptophyta</taxon>
        <taxon>Embryophyta</taxon>
        <taxon>Tracheophyta</taxon>
        <taxon>Spermatophyta</taxon>
        <taxon>Magnoliopsida</taxon>
        <taxon>eudicotyledons</taxon>
        <taxon>Gunneridae</taxon>
        <taxon>Pentapetalae</taxon>
        <taxon>rosids</taxon>
        <taxon>malvids</taxon>
        <taxon>Malvales</taxon>
        <taxon>Malvaceae</taxon>
        <taxon>Malvoideae</taxon>
        <taxon>Gossypium</taxon>
    </lineage>
</organism>
<dbReference type="AlphaFoldDB" id="A0A5J5PI49"/>
<dbReference type="Gene3D" id="1.20.1050.10">
    <property type="match status" value="1"/>
</dbReference>
<evidence type="ECO:0000313" key="1">
    <source>
        <dbReference type="EMBL" id="KAB2006104.1"/>
    </source>
</evidence>
<keyword evidence="2" id="KW-1185">Reference proteome</keyword>
<dbReference type="InterPro" id="IPR036282">
    <property type="entry name" value="Glutathione-S-Trfase_C_sf"/>
</dbReference>
<accession>A0A5J5PI49</accession>
<dbReference type="GO" id="GO:0000793">
    <property type="term" value="C:condensed chromosome"/>
    <property type="evidence" value="ECO:0007669"/>
    <property type="project" value="TreeGrafter"/>
</dbReference>
<dbReference type="EMBL" id="CM018225">
    <property type="protein sequence ID" value="KAB2006104.1"/>
    <property type="molecule type" value="Genomic_DNA"/>
</dbReference>
<dbReference type="SUPFAM" id="SSF47616">
    <property type="entry name" value="GST C-terminal domain-like"/>
    <property type="match status" value="1"/>
</dbReference>
<dbReference type="GO" id="GO:0007076">
    <property type="term" value="P:mitotic chromosome condensation"/>
    <property type="evidence" value="ECO:0007669"/>
    <property type="project" value="InterPro"/>
</dbReference>
<evidence type="ECO:0000313" key="2">
    <source>
        <dbReference type="Proteomes" id="UP000327439"/>
    </source>
</evidence>
<protein>
    <recommendedName>
        <fullName evidence="3">GST C-terminal domain-containing protein</fullName>
    </recommendedName>
</protein>
<name>A0A5J5PI49_GOSBA</name>
<reference evidence="2" key="1">
    <citation type="journal article" date="2020" name="Nat. Genet.">
        <title>Genomic diversifications of five Gossypium allopolyploid species and their impact on cotton improvement.</title>
        <authorList>
            <person name="Chen Z.J."/>
            <person name="Sreedasyam A."/>
            <person name="Ando A."/>
            <person name="Song Q."/>
            <person name="De Santiago L.M."/>
            <person name="Hulse-Kemp A.M."/>
            <person name="Ding M."/>
            <person name="Ye W."/>
            <person name="Kirkbride R.C."/>
            <person name="Jenkins J."/>
            <person name="Plott C."/>
            <person name="Lovell J."/>
            <person name="Lin Y.M."/>
            <person name="Vaughn R."/>
            <person name="Liu B."/>
            <person name="Simpson S."/>
            <person name="Scheffler B.E."/>
            <person name="Wen L."/>
            <person name="Saski C.A."/>
            <person name="Grover C.E."/>
            <person name="Hu G."/>
            <person name="Conover J.L."/>
            <person name="Carlson J.W."/>
            <person name="Shu S."/>
            <person name="Boston L.B."/>
            <person name="Williams M."/>
            <person name="Peterson D.G."/>
            <person name="McGee K."/>
            <person name="Jones D.C."/>
            <person name="Wendel J.F."/>
            <person name="Stelly D.M."/>
            <person name="Grimwood J."/>
            <person name="Schmutz J."/>
        </authorList>
    </citation>
    <scope>NUCLEOTIDE SEQUENCE [LARGE SCALE GENOMIC DNA]</scope>
    <source>
        <strain evidence="2">cv. 3-79</strain>
    </source>
</reference>
<evidence type="ECO:0008006" key="3">
    <source>
        <dbReference type="Google" id="ProtNLM"/>
    </source>
</evidence>
<gene>
    <name evidence="1" type="ORF">ES319_D11G318900v1</name>
</gene>
<dbReference type="PANTHER" id="PTHR14418">
    <property type="entry name" value="CONDENSIN COMPLEX SUBUNIT 3-RELATED"/>
    <property type="match status" value="1"/>
</dbReference>
<dbReference type="Proteomes" id="UP000327439">
    <property type="component" value="Chromosome D11"/>
</dbReference>
<sequence>MKSSGKCRKKAVESFEFCFVDFLFFHIFLLTKQRVKIESLEKLLKDHAGKHVTGDEVSMADLFLAPQILAGIERFNVDMIILRLPDDSEVSDELWDEVIELMKFRVVDKVLLIRTLAVRALSRFVNDSENSDILDLFLEVLPLEQNSVSV</sequence>